<sequence length="34" mass="3802">MKQPQRGTGSKGGTFMKKNRCGKTTLSFPERGRM</sequence>
<evidence type="ECO:0000256" key="1">
    <source>
        <dbReference type="SAM" id="MobiDB-lite"/>
    </source>
</evidence>
<dbReference type="EMBL" id="BK015888">
    <property type="protein sequence ID" value="DAD71873.1"/>
    <property type="molecule type" value="Genomic_DNA"/>
</dbReference>
<feature type="region of interest" description="Disordered" evidence="1">
    <location>
        <begin position="1"/>
        <end position="34"/>
    </location>
</feature>
<protein>
    <submittedName>
        <fullName evidence="2">AAA domain protein</fullName>
    </submittedName>
</protein>
<name>A0A8S5LPD7_9CAUD</name>
<reference evidence="2" key="1">
    <citation type="journal article" date="2021" name="Proc. Natl. Acad. Sci. U.S.A.">
        <title>A Catalog of Tens of Thousands of Viruses from Human Metagenomes Reveals Hidden Associations with Chronic Diseases.</title>
        <authorList>
            <person name="Tisza M.J."/>
            <person name="Buck C.B."/>
        </authorList>
    </citation>
    <scope>NUCLEOTIDE SEQUENCE</scope>
    <source>
        <strain evidence="2">CtoiW10</strain>
    </source>
</reference>
<evidence type="ECO:0000313" key="2">
    <source>
        <dbReference type="EMBL" id="DAD71873.1"/>
    </source>
</evidence>
<proteinExistence type="predicted"/>
<organism evidence="2">
    <name type="scientific">Siphoviridae sp. ctoiW10</name>
    <dbReference type="NCBI Taxonomy" id="2827592"/>
    <lineage>
        <taxon>Viruses</taxon>
        <taxon>Duplodnaviria</taxon>
        <taxon>Heunggongvirae</taxon>
        <taxon>Uroviricota</taxon>
        <taxon>Caudoviricetes</taxon>
    </lineage>
</organism>
<accession>A0A8S5LPD7</accession>